<dbReference type="Pfam" id="PF21351">
    <property type="entry name" value="TetR_C_41"/>
    <property type="match status" value="1"/>
</dbReference>
<dbReference type="Gene3D" id="1.10.357.10">
    <property type="entry name" value="Tetracycline Repressor, domain 2"/>
    <property type="match status" value="1"/>
</dbReference>
<dbReference type="InterPro" id="IPR009057">
    <property type="entry name" value="Homeodomain-like_sf"/>
</dbReference>
<feature type="DNA-binding region" description="H-T-H motif" evidence="4">
    <location>
        <begin position="32"/>
        <end position="51"/>
    </location>
</feature>
<evidence type="ECO:0000313" key="6">
    <source>
        <dbReference type="EMBL" id="GGB56019.1"/>
    </source>
</evidence>
<keyword evidence="2 4" id="KW-0238">DNA-binding</keyword>
<evidence type="ECO:0000256" key="3">
    <source>
        <dbReference type="ARBA" id="ARBA00023163"/>
    </source>
</evidence>
<sequence length="195" mass="20754">MARNPERSAKTRQDIVTTARRLFGKEGYTSVSTPQIADASGVSRGAMYHHFRDKAAILEAVIEAEFAHIAGIIDTSATGSQDPVENLVEGGEAFLTAMSDPVTRQLLLIDGPAVLGTQRMTDLDTCTTTQTLAEGIAAAKTAGRLPADTDTAALTSLMSGAYDRAAIDGFGHDAARQLEMRQAIRAIWFGLSRLS</sequence>
<evidence type="ECO:0000256" key="4">
    <source>
        <dbReference type="PROSITE-ProRule" id="PRU00335"/>
    </source>
</evidence>
<evidence type="ECO:0000313" key="7">
    <source>
        <dbReference type="Proteomes" id="UP000628854"/>
    </source>
</evidence>
<comment type="caution">
    <text evidence="6">The sequence shown here is derived from an EMBL/GenBank/DDBJ whole genome shotgun (WGS) entry which is preliminary data.</text>
</comment>
<feature type="domain" description="HTH tetR-type" evidence="5">
    <location>
        <begin position="9"/>
        <end position="69"/>
    </location>
</feature>
<dbReference type="EMBL" id="BMKF01000001">
    <property type="protein sequence ID" value="GGB56019.1"/>
    <property type="molecule type" value="Genomic_DNA"/>
</dbReference>
<dbReference type="InterPro" id="IPR050109">
    <property type="entry name" value="HTH-type_TetR-like_transc_reg"/>
</dbReference>
<keyword evidence="7" id="KW-1185">Reference proteome</keyword>
<dbReference type="InterPro" id="IPR049484">
    <property type="entry name" value="Rv0078-like_C"/>
</dbReference>
<reference evidence="7" key="1">
    <citation type="journal article" date="2019" name="Int. J. Syst. Evol. Microbiol.">
        <title>The Global Catalogue of Microorganisms (GCM) 10K type strain sequencing project: providing services to taxonomists for standard genome sequencing and annotation.</title>
        <authorList>
            <consortium name="The Broad Institute Genomics Platform"/>
            <consortium name="The Broad Institute Genome Sequencing Center for Infectious Disease"/>
            <person name="Wu L."/>
            <person name="Ma J."/>
        </authorList>
    </citation>
    <scope>NUCLEOTIDE SEQUENCE [LARGE SCALE GENOMIC DNA]</scope>
    <source>
        <strain evidence="7">CGMCC 1.15928</strain>
    </source>
</reference>
<dbReference type="PRINTS" id="PR00455">
    <property type="entry name" value="HTHTETR"/>
</dbReference>
<protein>
    <submittedName>
        <fullName evidence="6">TetR family transcriptional regulator</fullName>
    </submittedName>
</protein>
<evidence type="ECO:0000259" key="5">
    <source>
        <dbReference type="PROSITE" id="PS50977"/>
    </source>
</evidence>
<dbReference type="PROSITE" id="PS01081">
    <property type="entry name" value="HTH_TETR_1"/>
    <property type="match status" value="1"/>
</dbReference>
<dbReference type="PANTHER" id="PTHR30055:SF234">
    <property type="entry name" value="HTH-TYPE TRANSCRIPTIONAL REGULATOR BETI"/>
    <property type="match status" value="1"/>
</dbReference>
<evidence type="ECO:0000256" key="1">
    <source>
        <dbReference type="ARBA" id="ARBA00023015"/>
    </source>
</evidence>
<keyword evidence="1" id="KW-0805">Transcription regulation</keyword>
<dbReference type="InterPro" id="IPR023772">
    <property type="entry name" value="DNA-bd_HTH_TetR-type_CS"/>
</dbReference>
<dbReference type="PROSITE" id="PS50977">
    <property type="entry name" value="HTH_TETR_2"/>
    <property type="match status" value="1"/>
</dbReference>
<gene>
    <name evidence="6" type="ORF">GCM10011503_00410</name>
</gene>
<dbReference type="InterPro" id="IPR001647">
    <property type="entry name" value="HTH_TetR"/>
</dbReference>
<accession>A0ABQ1IZ56</accession>
<dbReference type="Pfam" id="PF00440">
    <property type="entry name" value="TetR_N"/>
    <property type="match status" value="1"/>
</dbReference>
<dbReference type="SUPFAM" id="SSF46689">
    <property type="entry name" value="Homeodomain-like"/>
    <property type="match status" value="1"/>
</dbReference>
<name>A0ABQ1IZ56_9PROT</name>
<dbReference type="RefSeq" id="WP_084394152.1">
    <property type="nucleotide sequence ID" value="NZ_BMKF01000001.1"/>
</dbReference>
<proteinExistence type="predicted"/>
<evidence type="ECO:0000256" key="2">
    <source>
        <dbReference type="ARBA" id="ARBA00023125"/>
    </source>
</evidence>
<keyword evidence="3" id="KW-0804">Transcription</keyword>
<organism evidence="6 7">
    <name type="scientific">Henriciella pelagia</name>
    <dbReference type="NCBI Taxonomy" id="1977912"/>
    <lineage>
        <taxon>Bacteria</taxon>
        <taxon>Pseudomonadati</taxon>
        <taxon>Pseudomonadota</taxon>
        <taxon>Alphaproteobacteria</taxon>
        <taxon>Hyphomonadales</taxon>
        <taxon>Hyphomonadaceae</taxon>
        <taxon>Henriciella</taxon>
    </lineage>
</organism>
<dbReference type="PANTHER" id="PTHR30055">
    <property type="entry name" value="HTH-TYPE TRANSCRIPTIONAL REGULATOR RUTR"/>
    <property type="match status" value="1"/>
</dbReference>
<dbReference type="Proteomes" id="UP000628854">
    <property type="component" value="Unassembled WGS sequence"/>
</dbReference>